<dbReference type="NCBIfam" id="TIGR02532">
    <property type="entry name" value="IV_pilin_GFxxxE"/>
    <property type="match status" value="1"/>
</dbReference>
<dbReference type="InterPro" id="IPR012902">
    <property type="entry name" value="N_methyl_site"/>
</dbReference>
<sequence length="34" mass="3668">MNRQEGFTLIELMVVLVIIAGAGLGHGVMSVEWP</sequence>
<feature type="transmembrane region" description="Helical" evidence="1">
    <location>
        <begin position="7"/>
        <end position="29"/>
    </location>
</feature>
<dbReference type="RefSeq" id="WP_007913946.1">
    <property type="nucleotide sequence ID" value="NZ_CABVJG010000033.1"/>
</dbReference>
<evidence type="ECO:0008006" key="4">
    <source>
        <dbReference type="Google" id="ProtNLM"/>
    </source>
</evidence>
<organism evidence="2 3">
    <name type="scientific">Pseudomonas fluorescens</name>
    <dbReference type="NCBI Taxonomy" id="294"/>
    <lineage>
        <taxon>Bacteria</taxon>
        <taxon>Pseudomonadati</taxon>
        <taxon>Pseudomonadota</taxon>
        <taxon>Gammaproteobacteria</taxon>
        <taxon>Pseudomonadales</taxon>
        <taxon>Pseudomonadaceae</taxon>
        <taxon>Pseudomonas</taxon>
    </lineage>
</organism>
<keyword evidence="1" id="KW-0812">Transmembrane</keyword>
<dbReference type="EMBL" id="CABVJG010000033">
    <property type="protein sequence ID" value="VVQ25936.1"/>
    <property type="molecule type" value="Genomic_DNA"/>
</dbReference>
<proteinExistence type="predicted"/>
<dbReference type="Pfam" id="PF07963">
    <property type="entry name" value="N_methyl"/>
    <property type="match status" value="1"/>
</dbReference>
<dbReference type="AlphaFoldDB" id="A0A5E7VTJ5"/>
<protein>
    <recommendedName>
        <fullName evidence="4">Prepilin-type N-terminal cleavage/methylation domain-containing protein</fullName>
    </recommendedName>
</protein>
<name>A0A5E7VTJ5_PSEFL</name>
<evidence type="ECO:0000256" key="1">
    <source>
        <dbReference type="SAM" id="Phobius"/>
    </source>
</evidence>
<evidence type="ECO:0000313" key="3">
    <source>
        <dbReference type="Proteomes" id="UP000412311"/>
    </source>
</evidence>
<keyword evidence="1" id="KW-1133">Transmembrane helix</keyword>
<gene>
    <name evidence="2" type="ORF">PS925_06007</name>
</gene>
<evidence type="ECO:0000313" key="2">
    <source>
        <dbReference type="EMBL" id="VVQ25936.1"/>
    </source>
</evidence>
<keyword evidence="1" id="KW-0472">Membrane</keyword>
<accession>A0A5E7VTJ5</accession>
<dbReference type="Proteomes" id="UP000412311">
    <property type="component" value="Unassembled WGS sequence"/>
</dbReference>
<reference evidence="2 3" key="1">
    <citation type="submission" date="2019-09" db="EMBL/GenBank/DDBJ databases">
        <authorList>
            <person name="Chandra G."/>
            <person name="Truman W A."/>
        </authorList>
    </citation>
    <scope>NUCLEOTIDE SEQUENCE [LARGE SCALE GENOMIC DNA]</scope>
    <source>
        <strain evidence="2">PS925</strain>
    </source>
</reference>